<accession>Q5KNR7</accession>
<feature type="region of interest" description="Disordered" evidence="2">
    <location>
        <begin position="343"/>
        <end position="424"/>
    </location>
</feature>
<dbReference type="GO" id="GO:0005938">
    <property type="term" value="C:cell cortex"/>
    <property type="evidence" value="ECO:0000318"/>
    <property type="project" value="GO_Central"/>
</dbReference>
<dbReference type="STRING" id="214684.Q5KNR7"/>
<keyword evidence="1" id="KW-0175">Coiled coil</keyword>
<evidence type="ECO:0000313" key="4">
    <source>
        <dbReference type="Proteomes" id="UP000002149"/>
    </source>
</evidence>
<evidence type="ECO:0000313" key="3">
    <source>
        <dbReference type="EMBL" id="AAW41380.1"/>
    </source>
</evidence>
<dbReference type="PANTHER" id="PTHR37271:SF1">
    <property type="entry name" value="KARYOGAMY PROTEIN KAR9"/>
    <property type="match status" value="1"/>
</dbReference>
<keyword evidence="4" id="KW-1185">Reference proteome</keyword>
<accession>Q55ZF2</accession>
<organism evidence="3 4">
    <name type="scientific">Cryptococcus deneoformans (strain JEC21 / ATCC MYA-565)</name>
    <name type="common">Cryptococcus neoformans var. neoformans serotype D</name>
    <dbReference type="NCBI Taxonomy" id="214684"/>
    <lineage>
        <taxon>Eukaryota</taxon>
        <taxon>Fungi</taxon>
        <taxon>Dikarya</taxon>
        <taxon>Basidiomycota</taxon>
        <taxon>Agaricomycotina</taxon>
        <taxon>Tremellomycetes</taxon>
        <taxon>Tremellales</taxon>
        <taxon>Cryptococcaceae</taxon>
        <taxon>Cryptococcus</taxon>
        <taxon>Cryptococcus neoformans species complex</taxon>
    </lineage>
</organism>
<dbReference type="OrthoDB" id="5559380at2759"/>
<dbReference type="GO" id="GO:0043332">
    <property type="term" value="C:mating projection tip"/>
    <property type="evidence" value="ECO:0000318"/>
    <property type="project" value="GO_Central"/>
</dbReference>
<dbReference type="RefSeq" id="XP_567199.1">
    <property type="nucleotide sequence ID" value="XM_567199.2"/>
</dbReference>
<feature type="region of interest" description="Disordered" evidence="2">
    <location>
        <begin position="565"/>
        <end position="595"/>
    </location>
</feature>
<dbReference type="PANTHER" id="PTHR37271">
    <property type="entry name" value="KARYOGAMY PROTEIN KAR9"/>
    <property type="match status" value="1"/>
</dbReference>
<feature type="region of interest" description="Disordered" evidence="2">
    <location>
        <begin position="440"/>
        <end position="532"/>
    </location>
</feature>
<protein>
    <recommendedName>
        <fullName evidence="5">GAR domain-containing protein</fullName>
    </recommendedName>
</protein>
<name>Q5KNR7_CRYD1</name>
<feature type="compositionally biased region" description="Polar residues" evidence="2">
    <location>
        <begin position="343"/>
        <end position="352"/>
    </location>
</feature>
<dbReference type="VEuPathDB" id="FungiDB:CNA05560"/>
<dbReference type="eggNOG" id="ENOG502QUB2">
    <property type="taxonomic scope" value="Eukaryota"/>
</dbReference>
<dbReference type="GO" id="GO:0005816">
    <property type="term" value="C:spindle pole body"/>
    <property type="evidence" value="ECO:0000318"/>
    <property type="project" value="GO_Central"/>
</dbReference>
<feature type="compositionally biased region" description="Pro residues" evidence="2">
    <location>
        <begin position="573"/>
        <end position="587"/>
    </location>
</feature>
<feature type="compositionally biased region" description="Polar residues" evidence="2">
    <location>
        <begin position="401"/>
        <end position="417"/>
    </location>
</feature>
<evidence type="ECO:0000256" key="1">
    <source>
        <dbReference type="SAM" id="Coils"/>
    </source>
</evidence>
<sequence length="713" mass="79865">MPAGPVTSLEDTDDQAAQLIRHIDIYYDDNTHGAQCGPHDPTARQSEQQLVNMPIRLAESVEEQHCIPALPVDAKDTLENDQSHELAIRIQGLLQEVNTILDRTFETEELRHTLHGTTDGKELLIRVEPIIISISSSMAPIKTSIDSLREDISNYKGDDSLRLSAELEELEREYRKADDKQRRLKLEVKENEWSQEFQTSADQADALMEPLQQSLASCQEFLERLHRSRNPIPNESDFEGQLSTEGFQRIVSDHESLVMTYVPSTARMMKKLDKDLQERRIDNGAALRRFNDLNQKWCSIQYQLRELEKQLQAASHEIGLPGHFSSADMEVLTDEAFSTQQFEVDNHQSSSSADREVATHSTTSPRVSSFPATSVRRSPEKSQAVRLLHINDSPKVGNRRSLGSQASATSGNSSITAGNLFEKPRWNSSPKVFEVATTTANRTRLPPHVSRPLSPTPNSASLTPTSSRVRARTSSHKSQNIETASGTVSARDELSDVQHTHNSRLSSNKGQSHLEHARMGLKTPESGRPRLSSTFSALQPRLSSGMSALTTSDRQYSHATLNAAHVSRRGHSRPPPSSFHPPTPAPRPSSRLSTASYSNFDHSVLTPFRPSHWDELDKDVQRIIVEEGFQSHFTARVDQPLKKGQRMAEGQDWKGEFVFGAGRKPTPVKRIELSGRKPGLEKRVKVMVKEGGRWIELAEVLRDRKDTIELLSP</sequence>
<dbReference type="GO" id="GO:0031578">
    <property type="term" value="P:mitotic spindle orientation checkpoint signaling"/>
    <property type="evidence" value="ECO:0000318"/>
    <property type="project" value="GO_Central"/>
</dbReference>
<dbReference type="PaxDb" id="214684-Q5KNR7"/>
<evidence type="ECO:0008006" key="5">
    <source>
        <dbReference type="Google" id="ProtNLM"/>
    </source>
</evidence>
<dbReference type="GO" id="GO:0030473">
    <property type="term" value="P:nuclear migration along microtubule"/>
    <property type="evidence" value="ECO:0000318"/>
    <property type="project" value="GO_Central"/>
</dbReference>
<evidence type="ECO:0000256" key="2">
    <source>
        <dbReference type="SAM" id="MobiDB-lite"/>
    </source>
</evidence>
<feature type="compositionally biased region" description="Basic and acidic residues" evidence="2">
    <location>
        <begin position="490"/>
        <end position="499"/>
    </location>
</feature>
<dbReference type="EMBL" id="AE017341">
    <property type="protein sequence ID" value="AAW41380.1"/>
    <property type="molecule type" value="Genomic_DNA"/>
</dbReference>
<dbReference type="GeneID" id="3253779"/>
<gene>
    <name evidence="3" type="ordered locus">CNA05560</name>
</gene>
<dbReference type="GO" id="GO:0051293">
    <property type="term" value="P:establishment of spindle localization"/>
    <property type="evidence" value="ECO:0000318"/>
    <property type="project" value="GO_Central"/>
</dbReference>
<reference evidence="3 4" key="1">
    <citation type="journal article" date="2005" name="Science">
        <title>The genome of the basidiomycetous yeast and human pathogen Cryptococcus neoformans.</title>
        <authorList>
            <person name="Loftus B.J."/>
            <person name="Fung E."/>
            <person name="Roncaglia P."/>
            <person name="Rowley D."/>
            <person name="Amedeo P."/>
            <person name="Bruno D."/>
            <person name="Vamathevan J."/>
            <person name="Miranda M."/>
            <person name="Anderson I.J."/>
            <person name="Fraser J.A."/>
            <person name="Allen J.E."/>
            <person name="Bosdet I.E."/>
            <person name="Brent M.R."/>
            <person name="Chiu R."/>
            <person name="Doering T.L."/>
            <person name="Donlin M.J."/>
            <person name="D'Souza C.A."/>
            <person name="Fox D.S."/>
            <person name="Grinberg V."/>
            <person name="Fu J."/>
            <person name="Fukushima M."/>
            <person name="Haas B.J."/>
            <person name="Huang J.C."/>
            <person name="Janbon G."/>
            <person name="Jones S.J."/>
            <person name="Koo H.L."/>
            <person name="Krzywinski M.I."/>
            <person name="Kwon-Chung J.K."/>
            <person name="Lengeler K.B."/>
            <person name="Maiti R."/>
            <person name="Marra M.A."/>
            <person name="Marra R.E."/>
            <person name="Mathewson C.A."/>
            <person name="Mitchell T.G."/>
            <person name="Pertea M."/>
            <person name="Riggs F.R."/>
            <person name="Salzberg S.L."/>
            <person name="Schein J.E."/>
            <person name="Shvartsbeyn A."/>
            <person name="Shin H."/>
            <person name="Shumway M."/>
            <person name="Specht C.A."/>
            <person name="Suh B.B."/>
            <person name="Tenney A."/>
            <person name="Utterback T.R."/>
            <person name="Wickes B.L."/>
            <person name="Wortman J.R."/>
            <person name="Wye N.H."/>
            <person name="Kronstad J.W."/>
            <person name="Lodge J.K."/>
            <person name="Heitman J."/>
            <person name="Davis R.W."/>
            <person name="Fraser C.M."/>
            <person name="Hyman R.W."/>
        </authorList>
    </citation>
    <scope>NUCLEOTIDE SEQUENCE [LARGE SCALE GENOMIC DNA]</scope>
    <source>
        <strain evidence="4">JEC21 / ATCC MYA-565</strain>
    </source>
</reference>
<feature type="compositionally biased region" description="Polar residues" evidence="2">
    <location>
        <begin position="476"/>
        <end position="488"/>
    </location>
</feature>
<feature type="compositionally biased region" description="Polar residues" evidence="2">
    <location>
        <begin position="359"/>
        <end position="376"/>
    </location>
</feature>
<feature type="compositionally biased region" description="Polar residues" evidence="2">
    <location>
        <begin position="456"/>
        <end position="468"/>
    </location>
</feature>
<dbReference type="Proteomes" id="UP000002149">
    <property type="component" value="Chromosome 1"/>
</dbReference>
<dbReference type="InterPro" id="IPR013889">
    <property type="entry name" value="Karyogamy_KAR9"/>
</dbReference>
<feature type="coiled-coil region" evidence="1">
    <location>
        <begin position="160"/>
        <end position="187"/>
    </location>
</feature>
<dbReference type="Pfam" id="PF08580">
    <property type="entry name" value="KAR9"/>
    <property type="match status" value="1"/>
</dbReference>
<dbReference type="HOGENOM" id="CLU_384021_0_0_1"/>
<dbReference type="OMA" id="SKKVMCR"/>
<dbReference type="KEGG" id="cne:CNA05560"/>
<dbReference type="AlphaFoldDB" id="Q5KNR7"/>
<proteinExistence type="predicted"/>
<dbReference type="InParanoid" id="Q5KNR7"/>